<dbReference type="EMBL" id="GEEE01003531">
    <property type="protein sequence ID" value="JAP59694.1"/>
    <property type="molecule type" value="Transcribed_RNA"/>
</dbReference>
<dbReference type="Gene3D" id="2.30.30.40">
    <property type="entry name" value="SH3 Domains"/>
    <property type="match status" value="1"/>
</dbReference>
<evidence type="ECO:0000313" key="1">
    <source>
        <dbReference type="EMBL" id="JAP59694.1"/>
    </source>
</evidence>
<gene>
    <name evidence="1" type="ORF">TR117261</name>
</gene>
<dbReference type="EMBL" id="GEEE01018342">
    <property type="protein sequence ID" value="JAP44883.1"/>
    <property type="molecule type" value="Transcribed_RNA"/>
</dbReference>
<dbReference type="EMBL" id="GEEE01022973">
    <property type="protein sequence ID" value="JAP40252.1"/>
    <property type="molecule type" value="Transcribed_RNA"/>
</dbReference>
<dbReference type="SUPFAM" id="SSF50044">
    <property type="entry name" value="SH3-domain"/>
    <property type="match status" value="1"/>
</dbReference>
<reference evidence="1" key="1">
    <citation type="submission" date="2016-01" db="EMBL/GenBank/DDBJ databases">
        <title>Reference transcriptome for the parasite Schistocephalus solidus: insights into the molecular evolution of parasitism.</title>
        <authorList>
            <person name="Hebert F.O."/>
            <person name="Grambauer S."/>
            <person name="Barber I."/>
            <person name="Landry C.R."/>
            <person name="Aubin-Horth N."/>
        </authorList>
    </citation>
    <scope>NUCLEOTIDE SEQUENCE</scope>
</reference>
<organism evidence="1">
    <name type="scientific">Schistocephalus solidus</name>
    <name type="common">Tapeworm</name>
    <dbReference type="NCBI Taxonomy" id="70667"/>
    <lineage>
        <taxon>Eukaryota</taxon>
        <taxon>Metazoa</taxon>
        <taxon>Spiralia</taxon>
        <taxon>Lophotrochozoa</taxon>
        <taxon>Platyhelminthes</taxon>
        <taxon>Cestoda</taxon>
        <taxon>Eucestoda</taxon>
        <taxon>Diphyllobothriidea</taxon>
        <taxon>Diphyllobothriidae</taxon>
        <taxon>Schistocephalus</taxon>
    </lineage>
</organism>
<proteinExistence type="predicted"/>
<evidence type="ECO:0008006" key="2">
    <source>
        <dbReference type="Google" id="ProtNLM"/>
    </source>
</evidence>
<dbReference type="CDD" id="cd00174">
    <property type="entry name" value="SH3"/>
    <property type="match status" value="1"/>
</dbReference>
<name>A0A0V0J2H7_SCHSO</name>
<dbReference type="InterPro" id="IPR036028">
    <property type="entry name" value="SH3-like_dom_sf"/>
</dbReference>
<protein>
    <recommendedName>
        <fullName evidence="2">SH3 domain-containing protein</fullName>
    </recommendedName>
</protein>
<accession>A0A0V0J2H7</accession>
<dbReference type="AlphaFoldDB" id="A0A0V0J2H7"/>
<sequence length="260" mass="29051">MVPLIPLPTGLSKAFFQELQKKLPQKVLSDTTEKNQLLTEPLPIKSSSSCTLSSEQDESSITESFSCSSLSSPQSPSAMRFSATISTDRCSAGASRQRLMLNPSSSREVPGQAGPLKQAWIIVEKPIFLRASESRPTFELGEVLRWIDFDEDVLCGTTELKADTFIDCERWNGECVVVPSECVRVLRNKLEIADYLTKRPRAELLEDYISQFPTELCLKTGDIVYLHRKMPYDCFYASNKLGQKCTVPANTLNILVPCEL</sequence>